<proteinExistence type="predicted"/>
<accession>A0AAD7RFX9</accession>
<evidence type="ECO:0000313" key="2">
    <source>
        <dbReference type="Proteomes" id="UP001221898"/>
    </source>
</evidence>
<gene>
    <name evidence="1" type="ORF">AAFF_G00219460</name>
</gene>
<keyword evidence="2" id="KW-1185">Reference proteome</keyword>
<reference evidence="1" key="1">
    <citation type="journal article" date="2023" name="Science">
        <title>Genome structures resolve the early diversification of teleost fishes.</title>
        <authorList>
            <person name="Parey E."/>
            <person name="Louis A."/>
            <person name="Montfort J."/>
            <person name="Bouchez O."/>
            <person name="Roques C."/>
            <person name="Iampietro C."/>
            <person name="Lluch J."/>
            <person name="Castinel A."/>
            <person name="Donnadieu C."/>
            <person name="Desvignes T."/>
            <person name="Floi Bucao C."/>
            <person name="Jouanno E."/>
            <person name="Wen M."/>
            <person name="Mejri S."/>
            <person name="Dirks R."/>
            <person name="Jansen H."/>
            <person name="Henkel C."/>
            <person name="Chen W.J."/>
            <person name="Zahm M."/>
            <person name="Cabau C."/>
            <person name="Klopp C."/>
            <person name="Thompson A.W."/>
            <person name="Robinson-Rechavi M."/>
            <person name="Braasch I."/>
            <person name="Lecointre G."/>
            <person name="Bobe J."/>
            <person name="Postlethwait J.H."/>
            <person name="Berthelot C."/>
            <person name="Roest Crollius H."/>
            <person name="Guiguen Y."/>
        </authorList>
    </citation>
    <scope>NUCLEOTIDE SEQUENCE</scope>
    <source>
        <strain evidence="1">NC1722</strain>
    </source>
</reference>
<protein>
    <submittedName>
        <fullName evidence="1">Uncharacterized protein</fullName>
    </submittedName>
</protein>
<name>A0AAD7RFX9_9TELE</name>
<organism evidence="1 2">
    <name type="scientific">Aldrovandia affinis</name>
    <dbReference type="NCBI Taxonomy" id="143900"/>
    <lineage>
        <taxon>Eukaryota</taxon>
        <taxon>Metazoa</taxon>
        <taxon>Chordata</taxon>
        <taxon>Craniata</taxon>
        <taxon>Vertebrata</taxon>
        <taxon>Euteleostomi</taxon>
        <taxon>Actinopterygii</taxon>
        <taxon>Neopterygii</taxon>
        <taxon>Teleostei</taxon>
        <taxon>Notacanthiformes</taxon>
        <taxon>Halosauridae</taxon>
        <taxon>Aldrovandia</taxon>
    </lineage>
</organism>
<evidence type="ECO:0000313" key="1">
    <source>
        <dbReference type="EMBL" id="KAJ8383566.1"/>
    </source>
</evidence>
<comment type="caution">
    <text evidence="1">The sequence shown here is derived from an EMBL/GenBank/DDBJ whole genome shotgun (WGS) entry which is preliminary data.</text>
</comment>
<sequence>MHTDGSMFSFRASLAGSSRDKPLRSGSSIPNVAPCTRATVQGVYNVPICVCRCYVSAAPDGTQTRATLKHTDGETGTEESLIIKRITRQTIRPAGGRKLIPSR</sequence>
<dbReference type="EMBL" id="JAINUG010000290">
    <property type="protein sequence ID" value="KAJ8383566.1"/>
    <property type="molecule type" value="Genomic_DNA"/>
</dbReference>
<dbReference type="Proteomes" id="UP001221898">
    <property type="component" value="Unassembled WGS sequence"/>
</dbReference>
<dbReference type="AlphaFoldDB" id="A0AAD7RFX9"/>